<accession>A0ABX6P0X5</accession>
<evidence type="ECO:0000256" key="5">
    <source>
        <dbReference type="ARBA" id="ARBA00022833"/>
    </source>
</evidence>
<dbReference type="Proteomes" id="UP000500826">
    <property type="component" value="Chromosome"/>
</dbReference>
<dbReference type="InterPro" id="IPR001915">
    <property type="entry name" value="Peptidase_M48"/>
</dbReference>
<evidence type="ECO:0000313" key="11">
    <source>
        <dbReference type="Proteomes" id="UP000500826"/>
    </source>
</evidence>
<feature type="domain" description="Peptidase M48" evidence="9">
    <location>
        <begin position="145"/>
        <end position="321"/>
    </location>
</feature>
<evidence type="ECO:0000313" key="10">
    <source>
        <dbReference type="EMBL" id="QJW83694.1"/>
    </source>
</evidence>
<proteinExistence type="predicted"/>
<reference evidence="10 11" key="2">
    <citation type="submission" date="2020-05" db="EMBL/GenBank/DDBJ databases">
        <authorList>
            <person name="Khan S.A."/>
            <person name="Jeon C.O."/>
            <person name="Chun B.H."/>
        </authorList>
    </citation>
    <scope>NUCLEOTIDE SEQUENCE [LARGE SCALE GENOMIC DNA]</scope>
    <source>
        <strain evidence="10 11">H242</strain>
    </source>
</reference>
<keyword evidence="11" id="KW-1185">Reference proteome</keyword>
<keyword evidence="8" id="KW-0472">Membrane</keyword>
<name>A0ABX6P0X5_9BURK</name>
<dbReference type="Pfam" id="PF01435">
    <property type="entry name" value="Peptidase_M48"/>
    <property type="match status" value="1"/>
</dbReference>
<dbReference type="EMBL" id="CP053418">
    <property type="protein sequence ID" value="QJW83694.1"/>
    <property type="molecule type" value="Genomic_DNA"/>
</dbReference>
<keyword evidence="3" id="KW-0479">Metal-binding</keyword>
<feature type="compositionally biased region" description="Basic and acidic residues" evidence="7">
    <location>
        <begin position="331"/>
        <end position="362"/>
    </location>
</feature>
<evidence type="ECO:0000256" key="3">
    <source>
        <dbReference type="ARBA" id="ARBA00022723"/>
    </source>
</evidence>
<dbReference type="CDD" id="cd07328">
    <property type="entry name" value="M48_Ste24p_like"/>
    <property type="match status" value="1"/>
</dbReference>
<dbReference type="PROSITE" id="PS51257">
    <property type="entry name" value="PROKAR_LIPOPROTEIN"/>
    <property type="match status" value="1"/>
</dbReference>
<evidence type="ECO:0000256" key="1">
    <source>
        <dbReference type="ARBA" id="ARBA00001947"/>
    </source>
</evidence>
<dbReference type="GO" id="GO:0008237">
    <property type="term" value="F:metallopeptidase activity"/>
    <property type="evidence" value="ECO:0007669"/>
    <property type="project" value="UniProtKB-KW"/>
</dbReference>
<evidence type="ECO:0000256" key="4">
    <source>
        <dbReference type="ARBA" id="ARBA00022801"/>
    </source>
</evidence>
<keyword evidence="6 10" id="KW-0482">Metalloprotease</keyword>
<keyword evidence="8" id="KW-0812">Transmembrane</keyword>
<evidence type="ECO:0000256" key="8">
    <source>
        <dbReference type="SAM" id="Phobius"/>
    </source>
</evidence>
<keyword evidence="4" id="KW-0378">Hydrolase</keyword>
<evidence type="ECO:0000256" key="6">
    <source>
        <dbReference type="ARBA" id="ARBA00023049"/>
    </source>
</evidence>
<dbReference type="Gene3D" id="3.30.2010.10">
    <property type="entry name" value="Metalloproteases ('zincins'), catalytic domain"/>
    <property type="match status" value="1"/>
</dbReference>
<protein>
    <submittedName>
        <fullName evidence="10">M48 family metalloprotease</fullName>
    </submittedName>
</protein>
<sequence>MRLSEQASAENSGRYRRSVALFAALGYGWVLGCFVLSLAAVAGWPRPARAAAFAGGTGVGITAPGLLWTSLRALWCRLEPPEGLRLARGDAQELFDAIERIRRKVKGPPLDGIYLQSDLNACIAQRPRWGLFGGARNDLGVGLPLLMAVDRQRLLAVLAHEYGHLRGEHGRFAAWIYRTRVSWTRLHRELDDDGVAARITRAFLDWYFPRFVARTFALARQDEYEADRIAGRLLGADVAGAALVEIAVKSQWLAAHFWRQHWAQAAHEPLPVGPFRGMRAQLALAPPADFAAAALRDALRQPSGLDDTHPGLRDRLESLEAAATLPRLVAPHRDRLARPEGGRVDRTRRSPMVRRERERTEAPPRLPAAPAGPGGRTGRARPQGRGGMDRAGRPAAPPRSRGRTCATTTSRRSRPRRPMHPRFAGWPRSRRRSPSKAGWRSSSACTGKARRIAGGRRAAWWRNWRQTPPTTPSCSRPGASERAPPRPPKRGPGRS</sequence>
<reference evidence="10 11" key="1">
    <citation type="submission" date="2020-05" db="EMBL/GenBank/DDBJ databases">
        <title>Ramlibacter rhizophilus sp. nov., isolated from rhizosphere soil of national flower Mugunghwa from South Korea.</title>
        <authorList>
            <person name="Zheng-Fei Y."/>
            <person name="Huan T."/>
        </authorList>
    </citation>
    <scope>NUCLEOTIDE SEQUENCE [LARGE SCALE GENOMIC DNA]</scope>
    <source>
        <strain evidence="10 11">H242</strain>
    </source>
</reference>
<comment type="cofactor">
    <cofactor evidence="1">
        <name>Zn(2+)</name>
        <dbReference type="ChEBI" id="CHEBI:29105"/>
    </cofactor>
</comment>
<evidence type="ECO:0000259" key="9">
    <source>
        <dbReference type="Pfam" id="PF01435"/>
    </source>
</evidence>
<keyword evidence="5" id="KW-0862">Zinc</keyword>
<feature type="region of interest" description="Disordered" evidence="7">
    <location>
        <begin position="330"/>
        <end position="495"/>
    </location>
</feature>
<feature type="transmembrane region" description="Helical" evidence="8">
    <location>
        <begin position="21"/>
        <end position="44"/>
    </location>
</feature>
<organism evidence="10 11">
    <name type="scientific">Ramlibacter terrae</name>
    <dbReference type="NCBI Taxonomy" id="2732511"/>
    <lineage>
        <taxon>Bacteria</taxon>
        <taxon>Pseudomonadati</taxon>
        <taxon>Pseudomonadota</taxon>
        <taxon>Betaproteobacteria</taxon>
        <taxon>Burkholderiales</taxon>
        <taxon>Comamonadaceae</taxon>
        <taxon>Ramlibacter</taxon>
    </lineage>
</organism>
<feature type="compositionally biased region" description="Low complexity" evidence="7">
    <location>
        <begin position="455"/>
        <end position="465"/>
    </location>
</feature>
<keyword evidence="8" id="KW-1133">Transmembrane helix</keyword>
<keyword evidence="2" id="KW-0645">Protease</keyword>
<evidence type="ECO:0000256" key="7">
    <source>
        <dbReference type="SAM" id="MobiDB-lite"/>
    </source>
</evidence>
<feature type="compositionally biased region" description="Basic residues" evidence="7">
    <location>
        <begin position="411"/>
        <end position="420"/>
    </location>
</feature>
<evidence type="ECO:0000256" key="2">
    <source>
        <dbReference type="ARBA" id="ARBA00022670"/>
    </source>
</evidence>
<gene>
    <name evidence="10" type="ORF">HK414_05465</name>
</gene>